<dbReference type="InterPro" id="IPR013766">
    <property type="entry name" value="Thioredoxin_domain"/>
</dbReference>
<proteinExistence type="predicted"/>
<gene>
    <name evidence="3" type="ORF">MUDAN_MDHGFNIF_03324</name>
</gene>
<evidence type="ECO:0000256" key="1">
    <source>
        <dbReference type="SAM" id="Phobius"/>
    </source>
</evidence>
<name>A0A660E740_9LACO</name>
<accession>A0A660E740</accession>
<feature type="transmembrane region" description="Helical" evidence="1">
    <location>
        <begin position="6"/>
        <end position="28"/>
    </location>
</feature>
<keyword evidence="4" id="KW-1185">Reference proteome</keyword>
<organism evidence="3 4">
    <name type="scientific">Lactiplantibacillus mudanjiangensis</name>
    <dbReference type="NCBI Taxonomy" id="1296538"/>
    <lineage>
        <taxon>Bacteria</taxon>
        <taxon>Bacillati</taxon>
        <taxon>Bacillota</taxon>
        <taxon>Bacilli</taxon>
        <taxon>Lactobacillales</taxon>
        <taxon>Lactobacillaceae</taxon>
        <taxon>Lactiplantibacillus</taxon>
    </lineage>
</organism>
<reference evidence="3 4" key="1">
    <citation type="submission" date="2018-11" db="EMBL/GenBank/DDBJ databases">
        <authorList>
            <person name="Wuyts S."/>
        </authorList>
    </citation>
    <scope>NUCLEOTIDE SEQUENCE [LARGE SCALE GENOMIC DNA]</scope>
    <source>
        <strain evidence="3">Lactobacillus mudanjiangensis AMBF249</strain>
    </source>
</reference>
<sequence>MLNNKWFKIIVSAVVAVGVITFVGHNYVNYVEKKQTPVTISSSNKKTLFFYRDDCSDCQSIFHQVYWKSALKNNVVFINMNQQKNRKYIAKYNLTSVPTFINGDKQYSGTNLDKIHQVLGD</sequence>
<dbReference type="AlphaFoldDB" id="A0A660E740"/>
<evidence type="ECO:0000313" key="4">
    <source>
        <dbReference type="Proteomes" id="UP000289996"/>
    </source>
</evidence>
<dbReference type="Proteomes" id="UP000289996">
    <property type="component" value="Unassembled WGS sequence"/>
</dbReference>
<feature type="domain" description="Thioredoxin" evidence="2">
    <location>
        <begin position="39"/>
        <end position="108"/>
    </location>
</feature>
<dbReference type="InterPro" id="IPR036249">
    <property type="entry name" value="Thioredoxin-like_sf"/>
</dbReference>
<dbReference type="SUPFAM" id="SSF52833">
    <property type="entry name" value="Thioredoxin-like"/>
    <property type="match status" value="1"/>
</dbReference>
<evidence type="ECO:0000313" key="3">
    <source>
        <dbReference type="EMBL" id="VDG28928.1"/>
    </source>
</evidence>
<keyword evidence="1" id="KW-1133">Transmembrane helix</keyword>
<dbReference type="CDD" id="cd02947">
    <property type="entry name" value="TRX_family"/>
    <property type="match status" value="1"/>
</dbReference>
<evidence type="ECO:0000259" key="2">
    <source>
        <dbReference type="Pfam" id="PF00085"/>
    </source>
</evidence>
<dbReference type="Pfam" id="PF00085">
    <property type="entry name" value="Thioredoxin"/>
    <property type="match status" value="1"/>
</dbReference>
<dbReference type="EMBL" id="UYIG01000127">
    <property type="protein sequence ID" value="VDG28928.1"/>
    <property type="molecule type" value="Genomic_DNA"/>
</dbReference>
<keyword evidence="1" id="KW-0812">Transmembrane</keyword>
<protein>
    <submittedName>
        <fullName evidence="3">Thioredoxin (Plasmid) [Lactobacillus hokkaidonensis JCM]</fullName>
    </submittedName>
</protein>
<dbReference type="Gene3D" id="3.40.30.10">
    <property type="entry name" value="Glutaredoxin"/>
    <property type="match status" value="1"/>
</dbReference>
<dbReference type="RefSeq" id="WP_102753619.1">
    <property type="nucleotide sequence ID" value="NZ_UYIG01000127.1"/>
</dbReference>
<dbReference type="OrthoDB" id="2323047at2"/>
<keyword evidence="1" id="KW-0472">Membrane</keyword>